<dbReference type="InterPro" id="IPR005563">
    <property type="entry name" value="A_protein"/>
</dbReference>
<comment type="similarity">
    <text evidence="7">Belongs to the Leviviricetes maturation protein family.</text>
</comment>
<evidence type="ECO:0000256" key="7">
    <source>
        <dbReference type="ARBA" id="ARBA00035110"/>
    </source>
</evidence>
<protein>
    <recommendedName>
        <fullName evidence="9">Maturation</fullName>
    </recommendedName>
</protein>
<sequence>MVAPVISIPNKSLRNVNQYGICVEWQFGEHRTRQRAPFTINTEYSSQWGVCGQNTWVGEYIGSNPYAADTIPTRHYNEPAVIELLNRTFDKLKGKVYNSASAGLNFIEAHQAIDMIVRSATTIAGAYHDIKRLRFGDAAKKLRMHFVPKNVSVAKSAASNFLEYHFGWEPLVKDIYDALETYRDPIKTLDRESVKDVYSDVFHVVNNYTGDTVNPGWLQLIKVSRRIVVRQGCVFEGIADPLSFNLERWGVASPLSLAWEEVPFSFVVDWFANVGQVLQSGSAFAGLKLNRTFWSFVHETDAEGSNNWTHAPLSSAVPLSFYALGRYTYREPNLWQPVFQLKSLKYPSPVRGATAISLLVQQLRARK</sequence>
<evidence type="ECO:0000256" key="2">
    <source>
        <dbReference type="ARBA" id="ARBA00022581"/>
    </source>
</evidence>
<keyword evidence="6" id="KW-1160">Virus entry into host cell</keyword>
<keyword evidence="5" id="KW-1175">Viral attachment to host cell pilus</keyword>
<dbReference type="GO" id="GO:0044423">
    <property type="term" value="C:virion component"/>
    <property type="evidence" value="ECO:0007669"/>
    <property type="project" value="UniProtKB-KW"/>
</dbReference>
<keyword evidence="4" id="KW-0946">Virion</keyword>
<organism evidence="8">
    <name type="scientific">Leviviridae sp</name>
    <dbReference type="NCBI Taxonomy" id="2027243"/>
    <lineage>
        <taxon>Viruses</taxon>
        <taxon>Riboviria</taxon>
        <taxon>Orthornavirae</taxon>
        <taxon>Lenarviricota</taxon>
        <taxon>Leviviricetes</taxon>
        <taxon>Norzivirales</taxon>
        <taxon>Fiersviridae</taxon>
    </lineage>
</organism>
<evidence type="ECO:0000256" key="1">
    <source>
        <dbReference type="ARBA" id="ARBA00004328"/>
    </source>
</evidence>
<keyword evidence="2" id="KW-0945">Host-virus interaction</keyword>
<accession>A0A514D279</accession>
<dbReference type="EMBL" id="MN033586">
    <property type="protein sequence ID" value="QDH87722.1"/>
    <property type="molecule type" value="Genomic_RNA"/>
</dbReference>
<gene>
    <name evidence="8" type="ORF">H2Rhizo33874_000002</name>
</gene>
<comment type="subcellular location">
    <subcellularLocation>
        <location evidence="1">Virion</location>
    </subcellularLocation>
</comment>
<evidence type="ECO:0000256" key="5">
    <source>
        <dbReference type="ARBA" id="ARBA00023104"/>
    </source>
</evidence>
<evidence type="ECO:0000313" key="8">
    <source>
        <dbReference type="EMBL" id="QDH87722.1"/>
    </source>
</evidence>
<evidence type="ECO:0008006" key="9">
    <source>
        <dbReference type="Google" id="ProtNLM"/>
    </source>
</evidence>
<dbReference type="GO" id="GO:0039666">
    <property type="term" value="P:virion attachment to host cell pilus"/>
    <property type="evidence" value="ECO:0007669"/>
    <property type="project" value="UniProtKB-KW"/>
</dbReference>
<proteinExistence type="inferred from homology"/>
<name>A0A514D279_9VIRU</name>
<evidence type="ECO:0000256" key="3">
    <source>
        <dbReference type="ARBA" id="ARBA00022804"/>
    </source>
</evidence>
<reference evidence="8" key="1">
    <citation type="submission" date="2019-05" db="EMBL/GenBank/DDBJ databases">
        <title>Metatranscriptomic reconstruction reveals RNA viruses with the potential to shape carbon cycling in soil.</title>
        <authorList>
            <person name="Starr E.P."/>
            <person name="Nuccio E."/>
            <person name="Pett-Ridge J."/>
            <person name="Banfield J.F."/>
            <person name="Firestone M.K."/>
        </authorList>
    </citation>
    <scope>NUCLEOTIDE SEQUENCE</scope>
    <source>
        <strain evidence="8">H2_Rhizo_33_scaffold_874</strain>
    </source>
</reference>
<evidence type="ECO:0000256" key="6">
    <source>
        <dbReference type="ARBA" id="ARBA00023296"/>
    </source>
</evidence>
<dbReference type="Pfam" id="PF03863">
    <property type="entry name" value="Phage_mat-A"/>
    <property type="match status" value="1"/>
</dbReference>
<evidence type="ECO:0000256" key="4">
    <source>
        <dbReference type="ARBA" id="ARBA00022844"/>
    </source>
</evidence>
<keyword evidence="3" id="KW-1161">Viral attachment to host cell</keyword>